<evidence type="ECO:0000256" key="2">
    <source>
        <dbReference type="ARBA" id="ARBA00022517"/>
    </source>
</evidence>
<evidence type="ECO:0000256" key="8">
    <source>
        <dbReference type="SAM" id="MobiDB-lite"/>
    </source>
</evidence>
<feature type="compositionally biased region" description="Basic and acidic residues" evidence="8">
    <location>
        <begin position="299"/>
        <end position="308"/>
    </location>
</feature>
<dbReference type="PROSITE" id="PS50174">
    <property type="entry name" value="G_PATCH"/>
    <property type="match status" value="1"/>
</dbReference>
<evidence type="ECO:0000256" key="4">
    <source>
        <dbReference type="ARBA" id="ARBA00023242"/>
    </source>
</evidence>
<organism evidence="11 12">
    <name type="scientific">Colletotrichum orchidophilum</name>
    <dbReference type="NCBI Taxonomy" id="1209926"/>
    <lineage>
        <taxon>Eukaryota</taxon>
        <taxon>Fungi</taxon>
        <taxon>Dikarya</taxon>
        <taxon>Ascomycota</taxon>
        <taxon>Pezizomycotina</taxon>
        <taxon>Sordariomycetes</taxon>
        <taxon>Hypocreomycetidae</taxon>
        <taxon>Glomerellales</taxon>
        <taxon>Glomerellaceae</taxon>
        <taxon>Colletotrichum</taxon>
    </lineage>
</organism>
<evidence type="ECO:0000256" key="3">
    <source>
        <dbReference type="ARBA" id="ARBA00022552"/>
    </source>
</evidence>
<evidence type="ECO:0000256" key="6">
    <source>
        <dbReference type="ARBA" id="ARBA00041961"/>
    </source>
</evidence>
<feature type="compositionally biased region" description="Low complexity" evidence="8">
    <location>
        <begin position="309"/>
        <end position="324"/>
    </location>
</feature>
<reference evidence="11 12" key="1">
    <citation type="submission" date="2016-09" db="EMBL/GenBank/DDBJ databases">
        <authorList>
            <person name="Capua I."/>
            <person name="De Benedictis P."/>
            <person name="Joannis T."/>
            <person name="Lombin L.H."/>
            <person name="Cattoli G."/>
        </authorList>
    </citation>
    <scope>NUCLEOTIDE SEQUENCE [LARGE SCALE GENOMIC DNA]</scope>
    <source>
        <strain evidence="11 12">IMI 309357</strain>
    </source>
</reference>
<dbReference type="PANTHER" id="PTHR23149">
    <property type="entry name" value="G PATCH DOMAIN CONTAINING PROTEIN"/>
    <property type="match status" value="1"/>
</dbReference>
<accession>A0A1G4BC53</accession>
<feature type="region of interest" description="Disordered" evidence="8">
    <location>
        <begin position="141"/>
        <end position="325"/>
    </location>
</feature>
<feature type="transmembrane region" description="Helical" evidence="9">
    <location>
        <begin position="415"/>
        <end position="435"/>
    </location>
</feature>
<protein>
    <recommendedName>
        <fullName evidence="6">PinX1-related protein 1</fullName>
    </recommendedName>
</protein>
<dbReference type="AlphaFoldDB" id="A0A1G4BC53"/>
<keyword evidence="9" id="KW-0472">Membrane</keyword>
<keyword evidence="2" id="KW-0690">Ribosome biogenesis</keyword>
<name>A0A1G4BC53_9PEZI</name>
<dbReference type="InterPro" id="IPR000467">
    <property type="entry name" value="G_patch_dom"/>
</dbReference>
<dbReference type="STRING" id="1209926.A0A1G4BC53"/>
<evidence type="ECO:0000313" key="11">
    <source>
        <dbReference type="EMBL" id="OHE98978.1"/>
    </source>
</evidence>
<feature type="transmembrane region" description="Helical" evidence="9">
    <location>
        <begin position="382"/>
        <end position="403"/>
    </location>
</feature>
<feature type="region of interest" description="Disordered" evidence="8">
    <location>
        <begin position="477"/>
        <end position="506"/>
    </location>
</feature>
<comment type="function">
    <text evidence="7">Involved in rRNA-processing at A0, A1 and A2 sites and negatively regulates telomerase.</text>
</comment>
<evidence type="ECO:0000259" key="10">
    <source>
        <dbReference type="PROSITE" id="PS50174"/>
    </source>
</evidence>
<feature type="transmembrane region" description="Helical" evidence="9">
    <location>
        <begin position="348"/>
        <end position="370"/>
    </location>
</feature>
<feature type="compositionally biased region" description="Low complexity" evidence="8">
    <location>
        <begin position="493"/>
        <end position="506"/>
    </location>
</feature>
<feature type="compositionally biased region" description="Basic residues" evidence="8">
    <location>
        <begin position="195"/>
        <end position="208"/>
    </location>
</feature>
<feature type="region of interest" description="Disordered" evidence="8">
    <location>
        <begin position="1"/>
        <end position="20"/>
    </location>
</feature>
<dbReference type="RefSeq" id="XP_022476127.1">
    <property type="nucleotide sequence ID" value="XM_022617310.1"/>
</dbReference>
<feature type="domain" description="G-patch" evidence="10">
    <location>
        <begin position="25"/>
        <end position="79"/>
    </location>
</feature>
<evidence type="ECO:0000256" key="5">
    <source>
        <dbReference type="ARBA" id="ARBA00038007"/>
    </source>
</evidence>
<dbReference type="EMBL" id="MJBS01000040">
    <property type="protein sequence ID" value="OHE98978.1"/>
    <property type="molecule type" value="Genomic_DNA"/>
</dbReference>
<evidence type="ECO:0000256" key="7">
    <source>
        <dbReference type="ARBA" id="ARBA00043878"/>
    </source>
</evidence>
<evidence type="ECO:0000256" key="9">
    <source>
        <dbReference type="SAM" id="Phobius"/>
    </source>
</evidence>
<dbReference type="Proteomes" id="UP000176998">
    <property type="component" value="Unassembled WGS sequence"/>
</dbReference>
<comment type="subcellular location">
    <subcellularLocation>
        <location evidence="1">Nucleus</location>
        <location evidence="1">Nucleolus</location>
    </subcellularLocation>
</comment>
<dbReference type="GO" id="GO:0006364">
    <property type="term" value="P:rRNA processing"/>
    <property type="evidence" value="ECO:0007669"/>
    <property type="project" value="UniProtKB-KW"/>
</dbReference>
<dbReference type="GO" id="GO:0005730">
    <property type="term" value="C:nucleolus"/>
    <property type="evidence" value="ECO:0007669"/>
    <property type="project" value="UniProtKB-SubCell"/>
</dbReference>
<dbReference type="InterPro" id="IPR050656">
    <property type="entry name" value="PINX1"/>
</dbReference>
<sequence>MGLAQAKTRRKIGKDPNNTKWTKDLDSFGQKILRSQGWEPGQYLGAKDAAHAVHHTAANASFIRVALKDDMLGLGFKQARDDRVTGMDVFSDLLGRLNGKSTEVIAKEQEARTALKSTLYCDNKFGPMRFVSGGFLVGDKIKEEPTADPKGEDSDDDDVKMEDVPIAPESSNKSKKRKAEESSEDESSSEDEKAKKKRRKEEKKASKKLKAEADGEETSTSEKKDKKRKSKSAKEDASEDTQDETEKKSRKDKKNKKAKKEAGDEEDSSDDKSLKKKRKGENDAEKAARKEEKKRRKEEKRAKKEASRESTSTTPTVSGTSTPVLRGHHAVRSRWIAQKRMATMDDKALNAIFMYFINLATLATIGSLSVRISPSGDEEPKLLLAVPAVSLFLVSGVGVIITMYDVWPRTGHRRLLGSILGFTATLVYAITIPSWTFGIGQVLGRGFYLLSGFHVGFWLESVTGFMGRVLKALENSKEEPLPQKNRSADEGTARAQLSSSSAAQDI</sequence>
<evidence type="ECO:0000256" key="1">
    <source>
        <dbReference type="ARBA" id="ARBA00004604"/>
    </source>
</evidence>
<keyword evidence="9" id="KW-1133">Transmembrane helix</keyword>
<proteinExistence type="inferred from homology"/>
<keyword evidence="4" id="KW-0539">Nucleus</keyword>
<keyword evidence="9" id="KW-0812">Transmembrane</keyword>
<dbReference type="GO" id="GO:0003676">
    <property type="term" value="F:nucleic acid binding"/>
    <property type="evidence" value="ECO:0007669"/>
    <property type="project" value="InterPro"/>
</dbReference>
<keyword evidence="3" id="KW-0698">rRNA processing</keyword>
<feature type="compositionally biased region" description="Basic residues" evidence="8">
    <location>
        <begin position="250"/>
        <end position="259"/>
    </location>
</feature>
<feature type="compositionally biased region" description="Basic and acidic residues" evidence="8">
    <location>
        <begin position="477"/>
        <end position="492"/>
    </location>
</feature>
<evidence type="ECO:0000313" key="12">
    <source>
        <dbReference type="Proteomes" id="UP000176998"/>
    </source>
</evidence>
<feature type="compositionally biased region" description="Basic and acidic residues" evidence="8">
    <location>
        <begin position="280"/>
        <end position="291"/>
    </location>
</feature>
<comment type="caution">
    <text evidence="11">The sequence shown here is derived from an EMBL/GenBank/DDBJ whole genome shotgun (WGS) entry which is preliminary data.</text>
</comment>
<comment type="similarity">
    <text evidence="5">Belongs to the PINX1 family.</text>
</comment>
<keyword evidence="12" id="KW-1185">Reference proteome</keyword>
<dbReference type="GeneID" id="34558820"/>
<gene>
    <name evidence="11" type="ORF">CORC01_05668</name>
</gene>
<feature type="compositionally biased region" description="Basic and acidic residues" evidence="8">
    <location>
        <begin position="141"/>
        <end position="152"/>
    </location>
</feature>
<dbReference type="OrthoDB" id="29523at2759"/>
<dbReference type="PANTHER" id="PTHR23149:SF31">
    <property type="entry name" value="PROTEIN PXR1"/>
    <property type="match status" value="1"/>
</dbReference>